<comment type="subcellular location">
    <subcellularLocation>
        <location evidence="1">Nucleus</location>
    </subcellularLocation>
</comment>
<keyword evidence="7" id="KW-0805">Transcription regulation</keyword>
<dbReference type="EMBL" id="KE504176">
    <property type="protein sequence ID" value="EPS97475.1"/>
    <property type="molecule type" value="Genomic_DNA"/>
</dbReference>
<feature type="compositionally biased region" description="Polar residues" evidence="10">
    <location>
        <begin position="31"/>
        <end position="40"/>
    </location>
</feature>
<keyword evidence="4" id="KW-0677">Repeat</keyword>
<keyword evidence="6" id="KW-0862">Zinc</keyword>
<evidence type="ECO:0000256" key="10">
    <source>
        <dbReference type="SAM" id="MobiDB-lite"/>
    </source>
</evidence>
<reference evidence="12 13" key="1">
    <citation type="journal article" date="2012" name="Science">
        <title>The Paleozoic origin of enzymatic lignin decomposition reconstructed from 31 fungal genomes.</title>
        <authorList>
            <person name="Floudas D."/>
            <person name="Binder M."/>
            <person name="Riley R."/>
            <person name="Barry K."/>
            <person name="Blanchette R.A."/>
            <person name="Henrissat B."/>
            <person name="Martinez A.T."/>
            <person name="Otillar R."/>
            <person name="Spatafora J.W."/>
            <person name="Yadav J.S."/>
            <person name="Aerts A."/>
            <person name="Benoit I."/>
            <person name="Boyd A."/>
            <person name="Carlson A."/>
            <person name="Copeland A."/>
            <person name="Coutinho P.M."/>
            <person name="de Vries R.P."/>
            <person name="Ferreira P."/>
            <person name="Findley K."/>
            <person name="Foster B."/>
            <person name="Gaskell J."/>
            <person name="Glotzer D."/>
            <person name="Gorecki P."/>
            <person name="Heitman J."/>
            <person name="Hesse C."/>
            <person name="Hori C."/>
            <person name="Igarashi K."/>
            <person name="Jurgens J.A."/>
            <person name="Kallen N."/>
            <person name="Kersten P."/>
            <person name="Kohler A."/>
            <person name="Kuees U."/>
            <person name="Kumar T.K.A."/>
            <person name="Kuo A."/>
            <person name="LaButti K."/>
            <person name="Larrondo L.F."/>
            <person name="Lindquist E."/>
            <person name="Ling A."/>
            <person name="Lombard V."/>
            <person name="Lucas S."/>
            <person name="Lundell T."/>
            <person name="Martin R."/>
            <person name="McLaughlin D.J."/>
            <person name="Morgenstern I."/>
            <person name="Morin E."/>
            <person name="Murat C."/>
            <person name="Nagy L.G."/>
            <person name="Nolan M."/>
            <person name="Ohm R.A."/>
            <person name="Patyshakuliyeva A."/>
            <person name="Rokas A."/>
            <person name="Ruiz-Duenas F.J."/>
            <person name="Sabat G."/>
            <person name="Salamov A."/>
            <person name="Samejima M."/>
            <person name="Schmutz J."/>
            <person name="Slot J.C."/>
            <person name="St John F."/>
            <person name="Stenlid J."/>
            <person name="Sun H."/>
            <person name="Sun S."/>
            <person name="Syed K."/>
            <person name="Tsang A."/>
            <person name="Wiebenga A."/>
            <person name="Young D."/>
            <person name="Pisabarro A."/>
            <person name="Eastwood D.C."/>
            <person name="Martin F."/>
            <person name="Cullen D."/>
            <person name="Grigoriev I.V."/>
            <person name="Hibbett D.S."/>
        </authorList>
    </citation>
    <scope>NUCLEOTIDE SEQUENCE</scope>
    <source>
        <strain evidence="13">FP-58527</strain>
    </source>
</reference>
<keyword evidence="8" id="KW-0804">Transcription</keyword>
<keyword evidence="3" id="KW-0479">Metal-binding</keyword>
<keyword evidence="13" id="KW-1185">Reference proteome</keyword>
<dbReference type="GO" id="GO:0000981">
    <property type="term" value="F:DNA-binding transcription factor activity, RNA polymerase II-specific"/>
    <property type="evidence" value="ECO:0007669"/>
    <property type="project" value="TreeGrafter"/>
</dbReference>
<sequence length="1092" mass="116537">MSAAVVSTSQPSGASDPSRPRNRRQRRDLTGESSSTTGQPDTPREHPRRQWRPAGEGETRPQQNVNYPRGEGIATAGSGSPAQSRAGSRPPRRRHRPDRDGAGGQSSTNHTGRSHDTLAAPSLNNAQTTTPSTGSSGKKARSRRGARFQGSLSEAAPGSATDGTAARDGKPSERYRAAVPKGDDLTSRLTYELSTPPFPDCLICFAPLHPAQPTWSCSPSNPIAIAANDDGSGSEGKRAGGAAQCCWTTFHLKCIRSWAAKSVKDIEEAWRARGEERVGEWRCPGCQSKRVAVPASYWCFCGSTPEPKPSRLATPHSCANPCSRPRVCGHACPLPCHPGPCPPCQVTTSLPCHCGKDTLMFRCSSLAPSKTSSRASAELSCGKRCGRKLKCGNHDCEDVCHPGPCAPCEVRDLVKCFCGRGEKEVPCGFGEVRSCMVIDGGEQSRWIGRYQCDHQCDRLFDCGIHRCKKPCHPPSPTSAPCPNSPSIVTHCPCGKHSLDPSSAPYFPPGTKLPRPACTDPIPTCESTCMKPLEGCDHACAVKCHTGPCPPCKIMLVRPCRCGATTRDIPCFEARSSEEGGQEIICNRPCGALRACGRHQCTRLCCPLASVANATKGKGKGRKHAISDGHILDEAGWHECDLPCGKPLACGSHYCELRDHRGACPSCLRSSFEELVCNCGRTILEPPIPCGTRISCHYPCARPPPPCGHPKTQHACHEDPTSCPPCPFLTSKLCACGKKTVDNVRCSQEKVSCGTACGKPLACGFHHCERLCHGDECGPCHAMCGKPRKLCLPAHHPCTHPCHAPAACEESDPCLAIIHISCPCGRIRQPIACGRSASNPGGRESSQSLKCSNECLVAKRNARLAEALGINPDKAGAAKEVQYNDELLATARREPKYCQMVEKTFADFLGSDNKKSQVLAHMPEPRRKFVQALAGMYRLDHQVVDQEPNRSVQIFRRIDSRIPTPLLSAAAAVPIPSNTPSHNLGKLADLRSPGSGLQPLNRPKPIPAPAATPAHAWGSSAASSSTGGWRAVVAGQTQHRPANAWGSPTSATSRPPSRPSVPATPSRASPIPPVPASNAQAGTNVPDDWEDDA</sequence>
<dbReference type="InterPro" id="IPR000967">
    <property type="entry name" value="Znf_NFX1"/>
</dbReference>
<dbReference type="GO" id="GO:0000977">
    <property type="term" value="F:RNA polymerase II transcription regulatory region sequence-specific DNA binding"/>
    <property type="evidence" value="ECO:0007669"/>
    <property type="project" value="TreeGrafter"/>
</dbReference>
<evidence type="ECO:0000259" key="11">
    <source>
        <dbReference type="PROSITE" id="PS51061"/>
    </source>
</evidence>
<feature type="compositionally biased region" description="Low complexity" evidence="10">
    <location>
        <begin position="80"/>
        <end position="89"/>
    </location>
</feature>
<dbReference type="PROSITE" id="PS51061">
    <property type="entry name" value="R3H"/>
    <property type="match status" value="1"/>
</dbReference>
<dbReference type="Pfam" id="PF01422">
    <property type="entry name" value="zf-NF-X1"/>
    <property type="match status" value="7"/>
</dbReference>
<evidence type="ECO:0000256" key="2">
    <source>
        <dbReference type="ARBA" id="ARBA00007269"/>
    </source>
</evidence>
<dbReference type="SMART" id="SM00438">
    <property type="entry name" value="ZnF_NFX"/>
    <property type="match status" value="8"/>
</dbReference>
<feature type="region of interest" description="Disordered" evidence="10">
    <location>
        <begin position="972"/>
        <end position="1092"/>
    </location>
</feature>
<evidence type="ECO:0000313" key="12">
    <source>
        <dbReference type="EMBL" id="EPS97475.1"/>
    </source>
</evidence>
<feature type="compositionally biased region" description="Low complexity" evidence="10">
    <location>
        <begin position="1010"/>
        <end position="1030"/>
    </location>
</feature>
<feature type="compositionally biased region" description="Low complexity" evidence="10">
    <location>
        <begin position="1046"/>
        <end position="1068"/>
    </location>
</feature>
<feature type="region of interest" description="Disordered" evidence="10">
    <location>
        <begin position="1"/>
        <end position="181"/>
    </location>
</feature>
<evidence type="ECO:0000256" key="7">
    <source>
        <dbReference type="ARBA" id="ARBA00023015"/>
    </source>
</evidence>
<dbReference type="InterPro" id="IPR001374">
    <property type="entry name" value="R3H_dom"/>
</dbReference>
<keyword evidence="9" id="KW-0539">Nucleus</keyword>
<evidence type="ECO:0000256" key="1">
    <source>
        <dbReference type="ARBA" id="ARBA00004123"/>
    </source>
</evidence>
<dbReference type="InterPro" id="IPR034078">
    <property type="entry name" value="NFX1_fam"/>
</dbReference>
<dbReference type="HOGENOM" id="CLU_005714_3_0_1"/>
<dbReference type="InParanoid" id="S8F743"/>
<evidence type="ECO:0000256" key="3">
    <source>
        <dbReference type="ARBA" id="ARBA00022723"/>
    </source>
</evidence>
<dbReference type="SUPFAM" id="SSF82708">
    <property type="entry name" value="R3H domain"/>
    <property type="match status" value="1"/>
</dbReference>
<dbReference type="FunCoup" id="S8F743">
    <property type="interactions" value="753"/>
</dbReference>
<protein>
    <recommendedName>
        <fullName evidence="11">R3H domain-containing protein</fullName>
    </recommendedName>
</protein>
<dbReference type="Pfam" id="PF01424">
    <property type="entry name" value="R3H"/>
    <property type="match status" value="1"/>
</dbReference>
<dbReference type="Gene3D" id="3.30.1370.50">
    <property type="entry name" value="R3H-like domain"/>
    <property type="match status" value="1"/>
</dbReference>
<evidence type="ECO:0000256" key="6">
    <source>
        <dbReference type="ARBA" id="ARBA00022833"/>
    </source>
</evidence>
<feature type="compositionally biased region" description="Low complexity" evidence="10">
    <location>
        <begin position="128"/>
        <end position="137"/>
    </location>
</feature>
<dbReference type="GO" id="GO:0008270">
    <property type="term" value="F:zinc ion binding"/>
    <property type="evidence" value="ECO:0007669"/>
    <property type="project" value="UniProtKB-KW"/>
</dbReference>
<dbReference type="OrthoDB" id="6512771at2759"/>
<feature type="compositionally biased region" description="Basic and acidic residues" evidence="10">
    <location>
        <begin position="165"/>
        <end position="181"/>
    </location>
</feature>
<dbReference type="GO" id="GO:0005634">
    <property type="term" value="C:nucleus"/>
    <property type="evidence" value="ECO:0007669"/>
    <property type="project" value="UniProtKB-SubCell"/>
</dbReference>
<dbReference type="STRING" id="743788.S8F743"/>
<comment type="similarity">
    <text evidence="2">Belongs to the NFX1 family.</text>
</comment>
<evidence type="ECO:0000256" key="8">
    <source>
        <dbReference type="ARBA" id="ARBA00023163"/>
    </source>
</evidence>
<organism evidence="12 13">
    <name type="scientific">Fomitopsis schrenkii</name>
    <name type="common">Brown rot fungus</name>
    <dbReference type="NCBI Taxonomy" id="2126942"/>
    <lineage>
        <taxon>Eukaryota</taxon>
        <taxon>Fungi</taxon>
        <taxon>Dikarya</taxon>
        <taxon>Basidiomycota</taxon>
        <taxon>Agaricomycotina</taxon>
        <taxon>Agaricomycetes</taxon>
        <taxon>Polyporales</taxon>
        <taxon>Fomitopsis</taxon>
    </lineage>
</organism>
<evidence type="ECO:0000256" key="9">
    <source>
        <dbReference type="ARBA" id="ARBA00023242"/>
    </source>
</evidence>
<proteinExistence type="inferred from homology"/>
<evidence type="ECO:0000256" key="5">
    <source>
        <dbReference type="ARBA" id="ARBA00022771"/>
    </source>
</evidence>
<dbReference type="PANTHER" id="PTHR12360">
    <property type="entry name" value="NUCLEAR TRANSCRIPTION FACTOR, X-BOX BINDING 1 NFX1"/>
    <property type="match status" value="1"/>
</dbReference>
<evidence type="ECO:0000313" key="13">
    <source>
        <dbReference type="Proteomes" id="UP000015241"/>
    </source>
</evidence>
<dbReference type="Proteomes" id="UP000015241">
    <property type="component" value="Unassembled WGS sequence"/>
</dbReference>
<dbReference type="eggNOG" id="KOG1952">
    <property type="taxonomic scope" value="Eukaryota"/>
</dbReference>
<dbReference type="PANTHER" id="PTHR12360:SF12">
    <property type="entry name" value="TRANSCRIPTIONAL REPRESSOR NF-X1"/>
    <property type="match status" value="1"/>
</dbReference>
<dbReference type="CDD" id="cd06008">
    <property type="entry name" value="NF-X1-zinc-finger"/>
    <property type="match status" value="5"/>
</dbReference>
<accession>S8F743</accession>
<dbReference type="InterPro" id="IPR036867">
    <property type="entry name" value="R3H_dom_sf"/>
</dbReference>
<keyword evidence="5" id="KW-0863">Zinc-finger</keyword>
<evidence type="ECO:0000256" key="4">
    <source>
        <dbReference type="ARBA" id="ARBA00022737"/>
    </source>
</evidence>
<feature type="compositionally biased region" description="Polar residues" evidence="10">
    <location>
        <begin position="1"/>
        <end position="15"/>
    </location>
</feature>
<gene>
    <name evidence="12" type="ORF">FOMPIDRAFT_1128553</name>
</gene>
<feature type="domain" description="R3H" evidence="11">
    <location>
        <begin position="894"/>
        <end position="957"/>
    </location>
</feature>
<dbReference type="AlphaFoldDB" id="S8F743"/>
<dbReference type="GO" id="GO:0000122">
    <property type="term" value="P:negative regulation of transcription by RNA polymerase II"/>
    <property type="evidence" value="ECO:0007669"/>
    <property type="project" value="TreeGrafter"/>
</dbReference>
<name>S8F743_FOMSC</name>